<dbReference type="Gene3D" id="3.90.550.10">
    <property type="entry name" value="Spore Coat Polysaccharide Biosynthesis Protein SpsA, Chain A"/>
    <property type="match status" value="1"/>
</dbReference>
<accession>A0A0U9I2N1</accession>
<dbReference type="InterPro" id="IPR001173">
    <property type="entry name" value="Glyco_trans_2-like"/>
</dbReference>
<feature type="domain" description="Glycosyltransferase 2-like" evidence="1">
    <location>
        <begin position="6"/>
        <end position="112"/>
    </location>
</feature>
<organism evidence="2">
    <name type="scientific">Tepidanaerobacter syntrophicus</name>
    <dbReference type="NCBI Taxonomy" id="224999"/>
    <lineage>
        <taxon>Bacteria</taxon>
        <taxon>Bacillati</taxon>
        <taxon>Bacillota</taxon>
        <taxon>Clostridia</taxon>
        <taxon>Thermosediminibacterales</taxon>
        <taxon>Tepidanaerobacteraceae</taxon>
        <taxon>Tepidanaerobacter</taxon>
    </lineage>
</organism>
<dbReference type="CDD" id="cd04179">
    <property type="entry name" value="DPM_DPG-synthase_like"/>
    <property type="match status" value="1"/>
</dbReference>
<keyword evidence="3" id="KW-1185">Reference proteome</keyword>
<dbReference type="Pfam" id="PF00535">
    <property type="entry name" value="Glycos_transf_2"/>
    <property type="match status" value="1"/>
</dbReference>
<dbReference type="PANTHER" id="PTHR48090">
    <property type="entry name" value="UNDECAPRENYL-PHOSPHATE 4-DEOXY-4-FORMAMIDO-L-ARABINOSE TRANSFERASE-RELATED"/>
    <property type="match status" value="1"/>
</dbReference>
<sequence length="218" mass="25009">MKSVAIIIPAYNEAPRIGAVLNVVCSYPREKRIVVVDDGSKDATYEAAKNYDVEKIIRHDRNLGKGAALQTGIDYIKDSPLWLFIDADLINLDHHHLDQLLFPLEEDSRVGMTIGMLVSKSKKNVNLAQKYFSILNGQRGLANFFVKSLPSLAWARFGVEVFLSNIAKMNNVSVVEPILNNVTHYTKEEKYGFIYGFPYRLRMYKECLYAYFNWKKYI</sequence>
<evidence type="ECO:0000259" key="1">
    <source>
        <dbReference type="Pfam" id="PF00535"/>
    </source>
</evidence>
<reference evidence="2" key="1">
    <citation type="journal article" date="2016" name="Genome Announc.">
        <title>Draft Genome Sequence of the Syntrophic Lactate-Degrading Bacterium Tepidanaerobacter syntrophicus JLT.</title>
        <authorList>
            <person name="Matsuura N."/>
            <person name="Ohashi A."/>
            <person name="Tourlousse D.M."/>
            <person name="Sekiguchi Y."/>
        </authorList>
    </citation>
    <scope>NUCLEOTIDE SEQUENCE [LARGE SCALE GENOMIC DNA]</scope>
    <source>
        <strain evidence="2">JL</strain>
    </source>
</reference>
<proteinExistence type="predicted"/>
<dbReference type="STRING" id="224999.GCA_001485475_00055"/>
<protein>
    <submittedName>
        <fullName evidence="2">Glycosyl transferase family 2</fullName>
    </submittedName>
</protein>
<dbReference type="GO" id="GO:0016740">
    <property type="term" value="F:transferase activity"/>
    <property type="evidence" value="ECO:0007669"/>
    <property type="project" value="UniProtKB-KW"/>
</dbReference>
<dbReference type="OrthoDB" id="9810303at2"/>
<dbReference type="InterPro" id="IPR029044">
    <property type="entry name" value="Nucleotide-diphossugar_trans"/>
</dbReference>
<name>A0A0U9I2N1_9FIRM</name>
<dbReference type="AlphaFoldDB" id="A0A0U9I2N1"/>
<dbReference type="PANTHER" id="PTHR48090:SF7">
    <property type="entry name" value="RFBJ PROTEIN"/>
    <property type="match status" value="1"/>
</dbReference>
<evidence type="ECO:0000313" key="3">
    <source>
        <dbReference type="Proteomes" id="UP000062160"/>
    </source>
</evidence>
<dbReference type="Proteomes" id="UP000062160">
    <property type="component" value="Unassembled WGS sequence"/>
</dbReference>
<dbReference type="RefSeq" id="WP_059031126.1">
    <property type="nucleotide sequence ID" value="NZ_DF976995.1"/>
</dbReference>
<dbReference type="InterPro" id="IPR050256">
    <property type="entry name" value="Glycosyltransferase_2"/>
</dbReference>
<dbReference type="SUPFAM" id="SSF53448">
    <property type="entry name" value="Nucleotide-diphospho-sugar transferases"/>
    <property type="match status" value="1"/>
</dbReference>
<keyword evidence="2" id="KW-0808">Transferase</keyword>
<gene>
    <name evidence="2" type="ORF">TSYNT_156</name>
</gene>
<evidence type="ECO:0000313" key="2">
    <source>
        <dbReference type="EMBL" id="GAQ24072.1"/>
    </source>
</evidence>
<dbReference type="EMBL" id="DF976995">
    <property type="protein sequence ID" value="GAQ24072.1"/>
    <property type="molecule type" value="Genomic_DNA"/>
</dbReference>